<dbReference type="PANTHER" id="PTHR30435">
    <property type="entry name" value="FLAGELLAR PROTEIN"/>
    <property type="match status" value="1"/>
</dbReference>
<evidence type="ECO:0000259" key="6">
    <source>
        <dbReference type="Pfam" id="PF22692"/>
    </source>
</evidence>
<dbReference type="NCBIfam" id="TIGR02490">
    <property type="entry name" value="flgF"/>
    <property type="match status" value="1"/>
</dbReference>
<dbReference type="NCBIfam" id="NF009332">
    <property type="entry name" value="PRK12690.1"/>
    <property type="match status" value="1"/>
</dbReference>
<keyword evidence="7" id="KW-0969">Cilium</keyword>
<evidence type="ECO:0000313" key="8">
    <source>
        <dbReference type="Proteomes" id="UP000198796"/>
    </source>
</evidence>
<dbReference type="OrthoDB" id="9804559at2"/>
<dbReference type="InterPro" id="IPR012836">
    <property type="entry name" value="FlgF"/>
</dbReference>
<evidence type="ECO:0000256" key="4">
    <source>
        <dbReference type="RuleBase" id="RU362116"/>
    </source>
</evidence>
<evidence type="ECO:0000313" key="7">
    <source>
        <dbReference type="EMBL" id="SFB05425.1"/>
    </source>
</evidence>
<dbReference type="RefSeq" id="WP_092065560.1">
    <property type="nucleotide sequence ID" value="NZ_FOJU01000004.1"/>
</dbReference>
<accession>A0A1I0XWI0</accession>
<dbReference type="InterPro" id="IPR037925">
    <property type="entry name" value="FlgE/F/G-like"/>
</dbReference>
<dbReference type="InterPro" id="IPR053967">
    <property type="entry name" value="LlgE_F_G-like_D1"/>
</dbReference>
<dbReference type="Proteomes" id="UP000198796">
    <property type="component" value="Unassembled WGS sequence"/>
</dbReference>
<comment type="subcellular location">
    <subcellularLocation>
        <location evidence="1 4">Bacterial flagellum basal body</location>
    </subcellularLocation>
</comment>
<keyword evidence="3 4" id="KW-0975">Bacterial flagellum</keyword>
<name>A0A1I0XWI0_9RHOB</name>
<proteinExistence type="inferred from homology"/>
<comment type="similarity">
    <text evidence="2 4">Belongs to the flagella basal body rod proteins family.</text>
</comment>
<evidence type="ECO:0000256" key="2">
    <source>
        <dbReference type="ARBA" id="ARBA00009677"/>
    </source>
</evidence>
<evidence type="ECO:0000256" key="1">
    <source>
        <dbReference type="ARBA" id="ARBA00004117"/>
    </source>
</evidence>
<dbReference type="GO" id="GO:0030694">
    <property type="term" value="C:bacterial-type flagellum basal body, rod"/>
    <property type="evidence" value="ECO:0007669"/>
    <property type="project" value="UniProtKB-UniRule"/>
</dbReference>
<dbReference type="NCBIfam" id="TIGR03506">
    <property type="entry name" value="FlgEFG_subfam"/>
    <property type="match status" value="1"/>
</dbReference>
<keyword evidence="7" id="KW-0282">Flagellum</keyword>
<gene>
    <name evidence="7" type="ORF">SAMN05421688_2597</name>
</gene>
<dbReference type="EMBL" id="FOJU01000004">
    <property type="protein sequence ID" value="SFB05425.1"/>
    <property type="molecule type" value="Genomic_DNA"/>
</dbReference>
<feature type="domain" description="Flagellar basal-body/hook protein C-terminal" evidence="5">
    <location>
        <begin position="189"/>
        <end position="232"/>
    </location>
</feature>
<comment type="subunit">
    <text evidence="4">The basal body constitutes a major portion of the flagellar organelle and consists of five rings (E,L,P,S, and M) mounted on a central rod. The rod consists of about 26 subunits of FlgG in the distal portion, and FlgB, FlgC and FlgF are thought to build up the proximal portion of the rod with about 6 subunits each.</text>
</comment>
<organism evidence="7 8">
    <name type="scientific">Poseidonocella pacifica</name>
    <dbReference type="NCBI Taxonomy" id="871651"/>
    <lineage>
        <taxon>Bacteria</taxon>
        <taxon>Pseudomonadati</taxon>
        <taxon>Pseudomonadota</taxon>
        <taxon>Alphaproteobacteria</taxon>
        <taxon>Rhodobacterales</taxon>
        <taxon>Roseobacteraceae</taxon>
        <taxon>Poseidonocella</taxon>
    </lineage>
</organism>
<dbReference type="STRING" id="871651.SAMN05421688_2597"/>
<evidence type="ECO:0000259" key="5">
    <source>
        <dbReference type="Pfam" id="PF06429"/>
    </source>
</evidence>
<sequence length="237" mass="25248">MENAVYATLTRQTGLLREMNLIANNIANVGTSGFRQEGMIFSEYVMSSDEGPSLSMANGNARALSFEQGTLSQTGGKFDFAIEGDAFFLIDTPNGERLTRAGAFLPNENGDLVTPDGNRVLDAGGAPIFIPPNATDLAVASDGTISADGRPIAQIGLVAPNDPGALERETGVLFIAEAGFEPAEGASIVQGFVEGSNVDPILQIARMIEVQRAYEMGQKFIEKEDERVRSAIKSMIR</sequence>
<keyword evidence="7" id="KW-0966">Cell projection</keyword>
<dbReference type="InterPro" id="IPR010930">
    <property type="entry name" value="Flg_bb/hook_C_dom"/>
</dbReference>
<dbReference type="GO" id="GO:0071978">
    <property type="term" value="P:bacterial-type flagellum-dependent swarming motility"/>
    <property type="evidence" value="ECO:0007669"/>
    <property type="project" value="TreeGrafter"/>
</dbReference>
<dbReference type="Pfam" id="PF06429">
    <property type="entry name" value="Flg_bbr_C"/>
    <property type="match status" value="1"/>
</dbReference>
<feature type="domain" description="Flagellar hook protein FlgE/F/G-like D1" evidence="6">
    <location>
        <begin position="81"/>
        <end position="147"/>
    </location>
</feature>
<protein>
    <recommendedName>
        <fullName evidence="4">Flagellar basal-body rod protein FlgF</fullName>
    </recommendedName>
</protein>
<evidence type="ECO:0000256" key="3">
    <source>
        <dbReference type="ARBA" id="ARBA00023143"/>
    </source>
</evidence>
<dbReference type="AlphaFoldDB" id="A0A1I0XWI0"/>
<reference evidence="7 8" key="1">
    <citation type="submission" date="2016-10" db="EMBL/GenBank/DDBJ databases">
        <authorList>
            <person name="de Groot N.N."/>
        </authorList>
    </citation>
    <scope>NUCLEOTIDE SEQUENCE [LARGE SCALE GENOMIC DNA]</scope>
    <source>
        <strain evidence="7 8">DSM 29316</strain>
    </source>
</reference>
<keyword evidence="8" id="KW-1185">Reference proteome</keyword>
<dbReference type="PANTHER" id="PTHR30435:SF19">
    <property type="entry name" value="FLAGELLAR BASAL-BODY ROD PROTEIN FLGG"/>
    <property type="match status" value="1"/>
</dbReference>
<dbReference type="SUPFAM" id="SSF117143">
    <property type="entry name" value="Flagellar hook protein flgE"/>
    <property type="match status" value="1"/>
</dbReference>
<dbReference type="InterPro" id="IPR020013">
    <property type="entry name" value="Flagellar_FlgE/F/G"/>
</dbReference>
<dbReference type="Pfam" id="PF22692">
    <property type="entry name" value="LlgE_F_G_D1"/>
    <property type="match status" value="1"/>
</dbReference>